<dbReference type="RefSeq" id="WP_303490991.1">
    <property type="nucleotide sequence ID" value="NZ_JAUOPB010000002.1"/>
</dbReference>
<evidence type="ECO:0000313" key="2">
    <source>
        <dbReference type="EMBL" id="MDO6421518.1"/>
    </source>
</evidence>
<dbReference type="CDD" id="cd02042">
    <property type="entry name" value="ParAB_family"/>
    <property type="match status" value="1"/>
</dbReference>
<name>A0AAW7X1M4_9GAMM</name>
<dbReference type="PANTHER" id="PTHR13696">
    <property type="entry name" value="P-LOOP CONTAINING NUCLEOSIDE TRIPHOSPHATE HYDROLASE"/>
    <property type="match status" value="1"/>
</dbReference>
<gene>
    <name evidence="2" type="ORF">Q4521_03440</name>
</gene>
<dbReference type="EMBL" id="JAUOPB010000002">
    <property type="protein sequence ID" value="MDO6421518.1"/>
    <property type="molecule type" value="Genomic_DNA"/>
</dbReference>
<dbReference type="AlphaFoldDB" id="A0AAW7X1M4"/>
<evidence type="ECO:0000313" key="3">
    <source>
        <dbReference type="Proteomes" id="UP001169760"/>
    </source>
</evidence>
<dbReference type="SUPFAM" id="SSF52540">
    <property type="entry name" value="P-loop containing nucleoside triphosphate hydrolases"/>
    <property type="match status" value="1"/>
</dbReference>
<dbReference type="InterPro" id="IPR002586">
    <property type="entry name" value="CobQ/CobB/MinD/ParA_Nub-bd_dom"/>
</dbReference>
<sequence>MGQIFIANPKGGCGKTTVAVQLAGFYANTARAVRLVDHDAQRSSLDWAAGRPSACPPIEVRFFAEQSFAQCDVSAITIHDMPAAWTLDNVDTLIRPQDTVIIPLLASPTDIKACLRFIMGVYRSGLLERGVTIGIVANRVRTNTRYFKVLEAFLAKLDIPLITVLRDSQNYVRAMDRGLTLFDLPASRCSTDRAQWQPLLDWLPIVDP</sequence>
<organism evidence="2 3">
    <name type="scientific">Saccharophagus degradans</name>
    <dbReference type="NCBI Taxonomy" id="86304"/>
    <lineage>
        <taxon>Bacteria</taxon>
        <taxon>Pseudomonadati</taxon>
        <taxon>Pseudomonadota</taxon>
        <taxon>Gammaproteobacteria</taxon>
        <taxon>Cellvibrionales</taxon>
        <taxon>Cellvibrionaceae</taxon>
        <taxon>Saccharophagus</taxon>
    </lineage>
</organism>
<proteinExistence type="predicted"/>
<protein>
    <submittedName>
        <fullName evidence="2">ParA family protein</fullName>
    </submittedName>
</protein>
<feature type="domain" description="CobQ/CobB/MinD/ParA nucleotide binding" evidence="1">
    <location>
        <begin position="4"/>
        <end position="180"/>
    </location>
</feature>
<reference evidence="2" key="1">
    <citation type="submission" date="2023-07" db="EMBL/GenBank/DDBJ databases">
        <title>Genome content predicts the carbon catabolic preferences of heterotrophic bacteria.</title>
        <authorList>
            <person name="Gralka M."/>
        </authorList>
    </citation>
    <scope>NUCLEOTIDE SEQUENCE</scope>
    <source>
        <strain evidence="2">I3M17_2</strain>
    </source>
</reference>
<accession>A0AAW7X1M4</accession>
<dbReference type="Gene3D" id="3.40.50.300">
    <property type="entry name" value="P-loop containing nucleotide triphosphate hydrolases"/>
    <property type="match status" value="1"/>
</dbReference>
<comment type="caution">
    <text evidence="2">The sequence shown here is derived from an EMBL/GenBank/DDBJ whole genome shotgun (WGS) entry which is preliminary data.</text>
</comment>
<dbReference type="PANTHER" id="PTHR13696:SF96">
    <property type="entry name" value="COBQ_COBB_MIND_PARA NUCLEOTIDE BINDING DOMAIN-CONTAINING PROTEIN"/>
    <property type="match status" value="1"/>
</dbReference>
<dbReference type="InterPro" id="IPR027417">
    <property type="entry name" value="P-loop_NTPase"/>
</dbReference>
<evidence type="ECO:0000259" key="1">
    <source>
        <dbReference type="Pfam" id="PF01656"/>
    </source>
</evidence>
<dbReference type="Proteomes" id="UP001169760">
    <property type="component" value="Unassembled WGS sequence"/>
</dbReference>
<dbReference type="InterPro" id="IPR050678">
    <property type="entry name" value="DNA_Partitioning_ATPase"/>
</dbReference>
<dbReference type="Pfam" id="PF01656">
    <property type="entry name" value="CbiA"/>
    <property type="match status" value="1"/>
</dbReference>